<proteinExistence type="predicted"/>
<feature type="domain" description="Leucine-rich" evidence="2">
    <location>
        <begin position="141"/>
        <end position="402"/>
    </location>
</feature>
<dbReference type="VEuPathDB" id="TriTrypDB:TcIL3000_1_440"/>
<dbReference type="AlphaFoldDB" id="G0UIT6"/>
<evidence type="ECO:0000259" key="2">
    <source>
        <dbReference type="Pfam" id="PF26020"/>
    </source>
</evidence>
<dbReference type="Pfam" id="PF26020">
    <property type="entry name" value="LRR_16"/>
    <property type="match status" value="1"/>
</dbReference>
<feature type="region of interest" description="Disordered" evidence="1">
    <location>
        <begin position="1"/>
        <end position="26"/>
    </location>
</feature>
<accession>G0UIT6</accession>
<gene>
    <name evidence="3" type="ORF">TCIL3000_1_440</name>
</gene>
<dbReference type="EMBL" id="HE575314">
    <property type="protein sequence ID" value="CCC89286.1"/>
    <property type="molecule type" value="Genomic_DNA"/>
</dbReference>
<reference evidence="3" key="1">
    <citation type="journal article" date="2012" name="Proc. Natl. Acad. Sci. U.S.A.">
        <title>Antigenic diversity is generated by distinct evolutionary mechanisms in African trypanosome species.</title>
        <authorList>
            <person name="Jackson A.P."/>
            <person name="Berry A."/>
            <person name="Aslett M."/>
            <person name="Allison H.C."/>
            <person name="Burton P."/>
            <person name="Vavrova-Anderson J."/>
            <person name="Brown R."/>
            <person name="Browne H."/>
            <person name="Corton N."/>
            <person name="Hauser H."/>
            <person name="Gamble J."/>
            <person name="Gilderthorp R."/>
            <person name="Marcello L."/>
            <person name="McQuillan J."/>
            <person name="Otto T.D."/>
            <person name="Quail M.A."/>
            <person name="Sanders M.J."/>
            <person name="van Tonder A."/>
            <person name="Ginger M.L."/>
            <person name="Field M.C."/>
            <person name="Barry J.D."/>
            <person name="Hertz-Fowler C."/>
            <person name="Berriman M."/>
        </authorList>
    </citation>
    <scope>NUCLEOTIDE SEQUENCE</scope>
    <source>
        <strain evidence="3">IL3000</strain>
    </source>
</reference>
<dbReference type="InterPro" id="IPR032675">
    <property type="entry name" value="LRR_dom_sf"/>
</dbReference>
<protein>
    <recommendedName>
        <fullName evidence="2">Leucine-rich domain-containing protein</fullName>
    </recommendedName>
</protein>
<evidence type="ECO:0000256" key="1">
    <source>
        <dbReference type="SAM" id="MobiDB-lite"/>
    </source>
</evidence>
<evidence type="ECO:0000313" key="3">
    <source>
        <dbReference type="EMBL" id="CCC89286.1"/>
    </source>
</evidence>
<feature type="compositionally biased region" description="Polar residues" evidence="1">
    <location>
        <begin position="14"/>
        <end position="26"/>
    </location>
</feature>
<organism evidence="3">
    <name type="scientific">Trypanosoma congolense (strain IL3000)</name>
    <dbReference type="NCBI Taxonomy" id="1068625"/>
    <lineage>
        <taxon>Eukaryota</taxon>
        <taxon>Discoba</taxon>
        <taxon>Euglenozoa</taxon>
        <taxon>Kinetoplastea</taxon>
        <taxon>Metakinetoplastina</taxon>
        <taxon>Trypanosomatida</taxon>
        <taxon>Trypanosomatidae</taxon>
        <taxon>Trypanosoma</taxon>
        <taxon>Nannomonas</taxon>
    </lineage>
</organism>
<dbReference type="Gene3D" id="3.80.10.10">
    <property type="entry name" value="Ribonuclease Inhibitor"/>
    <property type="match status" value="1"/>
</dbReference>
<dbReference type="InterPro" id="IPR058820">
    <property type="entry name" value="LRR_16"/>
</dbReference>
<name>G0UIT6_TRYCI</name>
<sequence length="402" mass="45616">MGCAGSSAGRHCKVQTQSVSDESMVQNESPIKAQKGVILHESSAELSPLPAGLGEWIQLPTQHEHSGMLCNDIQLVGVRTAKESPSASPCKVEVGGVNYGLRSQSSHFEDDMGLSMRSNSSNMQLFHTQRPQHLKEEEVTWEWWNNQVEKLLVTKDHNSRTRLQDIPNRLLRQYYIDKDHIELDFSMCFMERSAPYVLGRLLASPHLIEVRWITALRLDSNYFTDEGFGNMLNVMSVVNERQCILPLLRHLYLNNMNLDYRSLHGIVCYLFPVRRFRRARDGSQPRPDRTIAGEEFGIPPEVYFPFRGTPRRALFPSLSVLSLCDNPGIGNGGLVELLRCLIAPHFEERVLPVLDLSRCGIDEVGARYIREYIEKLPAVLNDDNTGIAVQRIVLYGNRHSMS</sequence>
<dbReference type="SUPFAM" id="SSF52047">
    <property type="entry name" value="RNI-like"/>
    <property type="match status" value="1"/>
</dbReference>